<dbReference type="CDD" id="cd03674">
    <property type="entry name" value="NUDIX_Hydrolase"/>
    <property type="match status" value="1"/>
</dbReference>
<feature type="domain" description="Nudix hydrolase" evidence="2">
    <location>
        <begin position="36"/>
        <end position="169"/>
    </location>
</feature>
<name>A0A938YM30_9ACTN</name>
<keyword evidence="3" id="KW-0378">Hydrolase</keyword>
<dbReference type="PANTHER" id="PTHR43736:SF1">
    <property type="entry name" value="DIHYDRONEOPTERIN TRIPHOSPHATE DIPHOSPHATASE"/>
    <property type="match status" value="1"/>
</dbReference>
<evidence type="ECO:0000259" key="2">
    <source>
        <dbReference type="PROSITE" id="PS51462"/>
    </source>
</evidence>
<dbReference type="InterPro" id="IPR015797">
    <property type="entry name" value="NUDIX_hydrolase-like_dom_sf"/>
</dbReference>
<dbReference type="InterPro" id="IPR000086">
    <property type="entry name" value="NUDIX_hydrolase_dom"/>
</dbReference>
<evidence type="ECO:0000313" key="4">
    <source>
        <dbReference type="Proteomes" id="UP000663801"/>
    </source>
</evidence>
<proteinExistence type="inferred from homology"/>
<evidence type="ECO:0000256" key="1">
    <source>
        <dbReference type="ARBA" id="ARBA00005582"/>
    </source>
</evidence>
<dbReference type="Gene3D" id="3.90.79.10">
    <property type="entry name" value="Nucleoside Triphosphate Pyrophosphohydrolase"/>
    <property type="match status" value="1"/>
</dbReference>
<sequence>MLTDWVAPTREQGALREAFLGLLAARDDATARSCVPGHLTASTVVLTADRRRVLLTLHRRLGRWLQLGGHLEPQDADLAGAALREATEESGLAGLVLDPTPVHLDVHALTCSLGVPTRHFDVRYRVFVPTDAVPVASAESDDLRFFPVDALPAGTDGSLRDAVAAAQRP</sequence>
<dbReference type="SUPFAM" id="SSF55811">
    <property type="entry name" value="Nudix"/>
    <property type="match status" value="1"/>
</dbReference>
<comment type="similarity">
    <text evidence="1">Belongs to the Nudix hydrolase family.</text>
</comment>
<reference evidence="3" key="1">
    <citation type="submission" date="2021-01" db="EMBL/GenBank/DDBJ databases">
        <title>KCTC 19127 draft genome.</title>
        <authorList>
            <person name="An D."/>
        </authorList>
    </citation>
    <scope>NUCLEOTIDE SEQUENCE</scope>
    <source>
        <strain evidence="3">KCTC 19127</strain>
    </source>
</reference>
<comment type="caution">
    <text evidence="3">The sequence shown here is derived from an EMBL/GenBank/DDBJ whole genome shotgun (WGS) entry which is preliminary data.</text>
</comment>
<dbReference type="PROSITE" id="PS51462">
    <property type="entry name" value="NUDIX"/>
    <property type="match status" value="1"/>
</dbReference>
<dbReference type="EMBL" id="JAERWL010000018">
    <property type="protein sequence ID" value="MBM9478522.1"/>
    <property type="molecule type" value="Genomic_DNA"/>
</dbReference>
<dbReference type="Proteomes" id="UP000663801">
    <property type="component" value="Unassembled WGS sequence"/>
</dbReference>
<dbReference type="Pfam" id="PF00293">
    <property type="entry name" value="NUDIX"/>
    <property type="match status" value="1"/>
</dbReference>
<keyword evidence="4" id="KW-1185">Reference proteome</keyword>
<accession>A0A938YM30</accession>
<protein>
    <submittedName>
        <fullName evidence="3">NUDIX hydrolase</fullName>
    </submittedName>
</protein>
<dbReference type="AlphaFoldDB" id="A0A938YM30"/>
<gene>
    <name evidence="3" type="ORF">JL107_18885</name>
</gene>
<dbReference type="PANTHER" id="PTHR43736">
    <property type="entry name" value="ADP-RIBOSE PYROPHOSPHATASE"/>
    <property type="match status" value="1"/>
</dbReference>
<dbReference type="GO" id="GO:0016787">
    <property type="term" value="F:hydrolase activity"/>
    <property type="evidence" value="ECO:0007669"/>
    <property type="project" value="UniProtKB-KW"/>
</dbReference>
<organism evidence="3 4">
    <name type="scientific">Nakamurella flavida</name>
    <dbReference type="NCBI Taxonomy" id="363630"/>
    <lineage>
        <taxon>Bacteria</taxon>
        <taxon>Bacillati</taxon>
        <taxon>Actinomycetota</taxon>
        <taxon>Actinomycetes</taxon>
        <taxon>Nakamurellales</taxon>
        <taxon>Nakamurellaceae</taxon>
        <taxon>Nakamurella</taxon>
    </lineage>
</organism>
<evidence type="ECO:0000313" key="3">
    <source>
        <dbReference type="EMBL" id="MBM9478522.1"/>
    </source>
</evidence>